<evidence type="ECO:0000313" key="2">
    <source>
        <dbReference type="Proteomes" id="UP001176940"/>
    </source>
</evidence>
<feature type="non-terminal residue" evidence="1">
    <location>
        <position position="1"/>
    </location>
</feature>
<gene>
    <name evidence="1" type="ORF">RIMI_LOCUS20615240</name>
</gene>
<organism evidence="1 2">
    <name type="scientific">Ranitomeya imitator</name>
    <name type="common">mimic poison frog</name>
    <dbReference type="NCBI Taxonomy" id="111125"/>
    <lineage>
        <taxon>Eukaryota</taxon>
        <taxon>Metazoa</taxon>
        <taxon>Chordata</taxon>
        <taxon>Craniata</taxon>
        <taxon>Vertebrata</taxon>
        <taxon>Euteleostomi</taxon>
        <taxon>Amphibia</taxon>
        <taxon>Batrachia</taxon>
        <taxon>Anura</taxon>
        <taxon>Neobatrachia</taxon>
        <taxon>Hyloidea</taxon>
        <taxon>Dendrobatidae</taxon>
        <taxon>Dendrobatinae</taxon>
        <taxon>Ranitomeya</taxon>
    </lineage>
</organism>
<protein>
    <submittedName>
        <fullName evidence="1">Uncharacterized protein</fullName>
    </submittedName>
</protein>
<comment type="caution">
    <text evidence="1">The sequence shown here is derived from an EMBL/GenBank/DDBJ whole genome shotgun (WGS) entry which is preliminary data.</text>
</comment>
<evidence type="ECO:0000313" key="1">
    <source>
        <dbReference type="EMBL" id="CAJ0965775.1"/>
    </source>
</evidence>
<accession>A0ABN9MNE4</accession>
<reference evidence="1" key="1">
    <citation type="submission" date="2023-07" db="EMBL/GenBank/DDBJ databases">
        <authorList>
            <person name="Stuckert A."/>
        </authorList>
    </citation>
    <scope>NUCLEOTIDE SEQUENCE</scope>
</reference>
<proteinExistence type="predicted"/>
<sequence>KVIFSDESPFRLFGTSGKQLIRRRRDNSSIMRQSETSLCPGFLLMFNTSEGRNSEAATDWAQSSCDVTNSHKPRNMHSVGTSYAQAALSAQSRSPLVPLKFASTYSVSILMHLVICPDPTLQIMRCGHDTPEHDYGIVLLGTSLVRITIPQLIYVTHLDP</sequence>
<dbReference type="EMBL" id="CAUEEQ010069580">
    <property type="protein sequence ID" value="CAJ0965775.1"/>
    <property type="molecule type" value="Genomic_DNA"/>
</dbReference>
<name>A0ABN9MNE4_9NEOB</name>
<keyword evidence="2" id="KW-1185">Reference proteome</keyword>
<dbReference type="Proteomes" id="UP001176940">
    <property type="component" value="Unassembled WGS sequence"/>
</dbReference>